<dbReference type="GeneID" id="115885761"/>
<keyword evidence="1" id="KW-0732">Signal</keyword>
<gene>
    <name evidence="3" type="primary">LOC115885761</name>
</gene>
<evidence type="ECO:0000313" key="2">
    <source>
        <dbReference type="Proteomes" id="UP000504635"/>
    </source>
</evidence>
<dbReference type="Proteomes" id="UP000504635">
    <property type="component" value="Unplaced"/>
</dbReference>
<dbReference type="AlphaFoldDB" id="A0A6J2YBJ0"/>
<name>A0A6J2YBJ0_SITOR</name>
<keyword evidence="2" id="KW-1185">Reference proteome</keyword>
<dbReference type="RefSeq" id="XP_030760631.1">
    <property type="nucleotide sequence ID" value="XM_030904771.1"/>
</dbReference>
<proteinExistence type="predicted"/>
<dbReference type="KEGG" id="soy:115885761"/>
<evidence type="ECO:0000313" key="3">
    <source>
        <dbReference type="RefSeq" id="XP_030760631.1"/>
    </source>
</evidence>
<dbReference type="Pfam" id="PF16086">
    <property type="entry name" value="DUF4816"/>
    <property type="match status" value="1"/>
</dbReference>
<sequence length="88" mass="10623">MKIYVLLFLAVVVYKEISCSYIKSSKYSTSSSPIHSDDFGRLWKTRTEWKSHWVKEWHIKKIYVPIWKKVWTPVEIKEWLPLPSISHK</sequence>
<evidence type="ECO:0000256" key="1">
    <source>
        <dbReference type="SAM" id="SignalP"/>
    </source>
</evidence>
<protein>
    <submittedName>
        <fullName evidence="3">Uncharacterized protein LOC115885761</fullName>
    </submittedName>
</protein>
<organism evidence="2 3">
    <name type="scientific">Sitophilus oryzae</name>
    <name type="common">Rice weevil</name>
    <name type="synonym">Curculio oryzae</name>
    <dbReference type="NCBI Taxonomy" id="7048"/>
    <lineage>
        <taxon>Eukaryota</taxon>
        <taxon>Metazoa</taxon>
        <taxon>Ecdysozoa</taxon>
        <taxon>Arthropoda</taxon>
        <taxon>Hexapoda</taxon>
        <taxon>Insecta</taxon>
        <taxon>Pterygota</taxon>
        <taxon>Neoptera</taxon>
        <taxon>Endopterygota</taxon>
        <taxon>Coleoptera</taxon>
        <taxon>Polyphaga</taxon>
        <taxon>Cucujiformia</taxon>
        <taxon>Curculionidae</taxon>
        <taxon>Dryophthorinae</taxon>
        <taxon>Sitophilus</taxon>
    </lineage>
</organism>
<accession>A0A6J2YBJ0</accession>
<dbReference type="OrthoDB" id="6743392at2759"/>
<reference evidence="3" key="1">
    <citation type="submission" date="2025-08" db="UniProtKB">
        <authorList>
            <consortium name="RefSeq"/>
        </authorList>
    </citation>
    <scope>IDENTIFICATION</scope>
    <source>
        <tissue evidence="3">Gonads</tissue>
    </source>
</reference>
<feature type="chain" id="PRO_5027106395" evidence="1">
    <location>
        <begin position="20"/>
        <end position="88"/>
    </location>
</feature>
<feature type="signal peptide" evidence="1">
    <location>
        <begin position="1"/>
        <end position="19"/>
    </location>
</feature>
<dbReference type="InterPro" id="IPR032134">
    <property type="entry name" value="DUF4816"/>
</dbReference>
<dbReference type="InParanoid" id="A0A6J2YBJ0"/>